<feature type="region of interest" description="Disordered" evidence="1">
    <location>
        <begin position="1"/>
        <end position="26"/>
    </location>
</feature>
<keyword evidence="3" id="KW-1185">Reference proteome</keyword>
<reference evidence="2" key="2">
    <citation type="journal article" date="2019" name="IMA Fungus">
        <title>Genome sequencing and comparison of five Tilletia species to identify candidate genes for the detection of regulated species infecting wheat.</title>
        <authorList>
            <person name="Nguyen H.D.T."/>
            <person name="Sultana T."/>
            <person name="Kesanakurti P."/>
            <person name="Hambleton S."/>
        </authorList>
    </citation>
    <scope>NUCLEOTIDE SEQUENCE</scope>
    <source>
        <strain evidence="2">DAOMC 236416</strain>
    </source>
</reference>
<dbReference type="Pfam" id="PF11093">
    <property type="entry name" value="Mitochondr_Som1"/>
    <property type="match status" value="1"/>
</dbReference>
<sequence length="105" mass="11791">MMSTERSVTTPKAKKRTTMAAASEAPVAKKTGKPDCVLREITQYDCDIRVNKGIRCFPARRIFRICEGRPAVEVTHVVEWDSNDKPILKPEFQTAMPPSSHWSAS</sequence>
<organism evidence="2 3">
    <name type="scientific">Tilletia indica</name>
    <dbReference type="NCBI Taxonomy" id="43049"/>
    <lineage>
        <taxon>Eukaryota</taxon>
        <taxon>Fungi</taxon>
        <taxon>Dikarya</taxon>
        <taxon>Basidiomycota</taxon>
        <taxon>Ustilaginomycotina</taxon>
        <taxon>Exobasidiomycetes</taxon>
        <taxon>Tilletiales</taxon>
        <taxon>Tilletiaceae</taxon>
        <taxon>Tilletia</taxon>
    </lineage>
</organism>
<dbReference type="GO" id="GO:0042720">
    <property type="term" value="C:mitochondrial inner membrane peptidase complex"/>
    <property type="evidence" value="ECO:0007669"/>
    <property type="project" value="InterPro"/>
</dbReference>
<name>A0A177TRI2_9BASI</name>
<gene>
    <name evidence="2" type="ORF">A4X13_0g336</name>
</gene>
<dbReference type="Proteomes" id="UP000077521">
    <property type="component" value="Unassembled WGS sequence"/>
</dbReference>
<dbReference type="EMBL" id="LWDF02000010">
    <property type="protein sequence ID" value="KAE8260450.1"/>
    <property type="molecule type" value="Genomic_DNA"/>
</dbReference>
<proteinExistence type="predicted"/>
<dbReference type="AlphaFoldDB" id="A0A177TRI2"/>
<dbReference type="InterPro" id="IPR024645">
    <property type="entry name" value="Mitochondr_Som1"/>
</dbReference>
<accession>A0A177TRI2</accession>
<evidence type="ECO:0000313" key="3">
    <source>
        <dbReference type="Proteomes" id="UP000077521"/>
    </source>
</evidence>
<evidence type="ECO:0000256" key="1">
    <source>
        <dbReference type="SAM" id="MobiDB-lite"/>
    </source>
</evidence>
<protein>
    <submittedName>
        <fullName evidence="2">Uncharacterized protein</fullName>
    </submittedName>
</protein>
<reference evidence="2" key="1">
    <citation type="submission" date="2016-04" db="EMBL/GenBank/DDBJ databases">
        <authorList>
            <person name="Nguyen H.D."/>
            <person name="Samba Siva P."/>
            <person name="Cullis J."/>
            <person name="Levesque C.A."/>
            <person name="Hambleton S."/>
        </authorList>
    </citation>
    <scope>NUCLEOTIDE SEQUENCE</scope>
    <source>
        <strain evidence="2">DAOMC 236416</strain>
    </source>
</reference>
<comment type="caution">
    <text evidence="2">The sequence shown here is derived from an EMBL/GenBank/DDBJ whole genome shotgun (WGS) entry which is preliminary data.</text>
</comment>
<feature type="compositionally biased region" description="Polar residues" evidence="1">
    <location>
        <begin position="1"/>
        <end position="10"/>
    </location>
</feature>
<evidence type="ECO:0000313" key="2">
    <source>
        <dbReference type="EMBL" id="KAE8260450.1"/>
    </source>
</evidence>